<sequence>MLQLGPLCLTLSTVAGFALLAVFFLRYSTVKISHGQEQSRCLRPAAPMSQNDPLLALPLEAGRNAVKLSSVGGGTELAPDREWSVSGEENQFASIEDTSLGRQLSLKNKSSTQDDATPGGPTALSHTTTQLSECSVTVTAACPTVTIINETGSCSQITLSCCNRSEMSRSKLGATCIAILVLGSMAYASLKFFLQRCNLQGAMDQATKTRGPQNSAQGDSCRFRGRSEDLAAGATMHSSVLARVVSAAGRRLREGNARPWADISGQELSAGVLAMLQGLTDVILPESVDEQFRETPFLRQASPEIVVGTTGEGEKLGLSEIHSCTIEPDHGSGEVSIQLHDGDEEANGPPQRAPELQTILPSCSNVHYRPGDRLHDARNATIREQSSPSEHEINLQFEHSTSSDEPSPVSNRSHMADDLPEMSSNAAMSESDSISNHVGPARDPDASDGIDVTWLQKDSALDRAGVLHPPDQDGMATPREPAELTQMLSSDELRRKSSAELWTPSHGPRVVLPHETAMRSRPVPSDIPTCAMEAREDHSTVVEAIARQRSERSLSNPLAPQTVQDVGGAGRRSSETALW</sequence>
<feature type="compositionally biased region" description="Polar residues" evidence="1">
    <location>
        <begin position="422"/>
        <end position="436"/>
    </location>
</feature>
<evidence type="ECO:0000256" key="2">
    <source>
        <dbReference type="SAM" id="Phobius"/>
    </source>
</evidence>
<feature type="compositionally biased region" description="Polar residues" evidence="1">
    <location>
        <begin position="553"/>
        <end position="564"/>
    </location>
</feature>
<evidence type="ECO:0008006" key="5">
    <source>
        <dbReference type="Google" id="ProtNLM"/>
    </source>
</evidence>
<evidence type="ECO:0000256" key="1">
    <source>
        <dbReference type="SAM" id="MobiDB-lite"/>
    </source>
</evidence>
<evidence type="ECO:0000313" key="3">
    <source>
        <dbReference type="EMBL" id="KAF2209257.1"/>
    </source>
</evidence>
<keyword evidence="2" id="KW-1133">Transmembrane helix</keyword>
<reference evidence="3" key="1">
    <citation type="journal article" date="2020" name="Stud. Mycol.">
        <title>101 Dothideomycetes genomes: a test case for predicting lifestyles and emergence of pathogens.</title>
        <authorList>
            <person name="Haridas S."/>
            <person name="Albert R."/>
            <person name="Binder M."/>
            <person name="Bloem J."/>
            <person name="Labutti K."/>
            <person name="Salamov A."/>
            <person name="Andreopoulos B."/>
            <person name="Baker S."/>
            <person name="Barry K."/>
            <person name="Bills G."/>
            <person name="Bluhm B."/>
            <person name="Cannon C."/>
            <person name="Castanera R."/>
            <person name="Culley D."/>
            <person name="Daum C."/>
            <person name="Ezra D."/>
            <person name="Gonzalez J."/>
            <person name="Henrissat B."/>
            <person name="Kuo A."/>
            <person name="Liang C."/>
            <person name="Lipzen A."/>
            <person name="Lutzoni F."/>
            <person name="Magnuson J."/>
            <person name="Mondo S."/>
            <person name="Nolan M."/>
            <person name="Ohm R."/>
            <person name="Pangilinan J."/>
            <person name="Park H.-J."/>
            <person name="Ramirez L."/>
            <person name="Alfaro M."/>
            <person name="Sun H."/>
            <person name="Tritt A."/>
            <person name="Yoshinaga Y."/>
            <person name="Zwiers L.-H."/>
            <person name="Turgeon B."/>
            <person name="Goodwin S."/>
            <person name="Spatafora J."/>
            <person name="Crous P."/>
            <person name="Grigoriev I."/>
        </authorList>
    </citation>
    <scope>NUCLEOTIDE SEQUENCE</scope>
    <source>
        <strain evidence="3">SCOH1-5</strain>
    </source>
</reference>
<feature type="region of interest" description="Disordered" evidence="1">
    <location>
        <begin position="397"/>
        <end position="449"/>
    </location>
</feature>
<evidence type="ECO:0000313" key="4">
    <source>
        <dbReference type="Proteomes" id="UP000799539"/>
    </source>
</evidence>
<feature type="region of interest" description="Disordered" evidence="1">
    <location>
        <begin position="106"/>
        <end position="125"/>
    </location>
</feature>
<keyword evidence="2" id="KW-0812">Transmembrane</keyword>
<protein>
    <recommendedName>
        <fullName evidence="5">Transmembrane protein</fullName>
    </recommendedName>
</protein>
<feature type="compositionally biased region" description="Polar residues" evidence="1">
    <location>
        <begin position="397"/>
        <end position="413"/>
    </location>
</feature>
<dbReference type="EMBL" id="ML992687">
    <property type="protein sequence ID" value="KAF2209257.1"/>
    <property type="molecule type" value="Genomic_DNA"/>
</dbReference>
<feature type="compositionally biased region" description="Polar residues" evidence="1">
    <location>
        <begin position="106"/>
        <end position="115"/>
    </location>
</feature>
<feature type="region of interest" description="Disordered" evidence="1">
    <location>
        <begin position="549"/>
        <end position="579"/>
    </location>
</feature>
<name>A0A6A6F8I8_9PEZI</name>
<dbReference type="OrthoDB" id="3646305at2759"/>
<keyword evidence="4" id="KW-1185">Reference proteome</keyword>
<dbReference type="Proteomes" id="UP000799539">
    <property type="component" value="Unassembled WGS sequence"/>
</dbReference>
<keyword evidence="2" id="KW-0472">Membrane</keyword>
<accession>A0A6A6F8I8</accession>
<gene>
    <name evidence="3" type="ORF">CERZMDRAFT_100462</name>
</gene>
<proteinExistence type="predicted"/>
<organism evidence="3 4">
    <name type="scientific">Cercospora zeae-maydis SCOH1-5</name>
    <dbReference type="NCBI Taxonomy" id="717836"/>
    <lineage>
        <taxon>Eukaryota</taxon>
        <taxon>Fungi</taxon>
        <taxon>Dikarya</taxon>
        <taxon>Ascomycota</taxon>
        <taxon>Pezizomycotina</taxon>
        <taxon>Dothideomycetes</taxon>
        <taxon>Dothideomycetidae</taxon>
        <taxon>Mycosphaerellales</taxon>
        <taxon>Mycosphaerellaceae</taxon>
        <taxon>Cercospora</taxon>
    </lineage>
</organism>
<feature type="transmembrane region" description="Helical" evidence="2">
    <location>
        <begin position="172"/>
        <end position="194"/>
    </location>
</feature>
<feature type="region of interest" description="Disordered" evidence="1">
    <location>
        <begin position="328"/>
        <end position="356"/>
    </location>
</feature>
<feature type="transmembrane region" description="Helical" evidence="2">
    <location>
        <begin position="6"/>
        <end position="25"/>
    </location>
</feature>
<dbReference type="AlphaFoldDB" id="A0A6A6F8I8"/>